<keyword evidence="3" id="KW-1185">Reference proteome</keyword>
<feature type="transmembrane region" description="Helical" evidence="1">
    <location>
        <begin position="36"/>
        <end position="55"/>
    </location>
</feature>
<comment type="caution">
    <text evidence="2">The sequence shown here is derived from an EMBL/GenBank/DDBJ whole genome shotgun (WGS) entry which is preliminary data.</text>
</comment>
<sequence length="146" mass="15900">MTSFAHVDHPTQHPGVVRAERVFSASRDLVTQFNGARGAATLLLAAVVSALLVVANEVVTTWTEGHLLAAWIVLWVVAFAALGLFAAPIRRAVQGVQGGLQRASVARRRAAEDRQLWQVALTDARVMAELSHAMTRDSLRDVRGYY</sequence>
<feature type="transmembrane region" description="Helical" evidence="1">
    <location>
        <begin position="67"/>
        <end position="87"/>
    </location>
</feature>
<dbReference type="EMBL" id="JAEDAO010000001">
    <property type="protein sequence ID" value="MBK0391417.1"/>
    <property type="molecule type" value="Genomic_DNA"/>
</dbReference>
<organism evidence="2 3">
    <name type="scientific">Ramlibacter algicola</name>
    <dbReference type="NCBI Taxonomy" id="2795217"/>
    <lineage>
        <taxon>Bacteria</taxon>
        <taxon>Pseudomonadati</taxon>
        <taxon>Pseudomonadota</taxon>
        <taxon>Betaproteobacteria</taxon>
        <taxon>Burkholderiales</taxon>
        <taxon>Comamonadaceae</taxon>
        <taxon>Ramlibacter</taxon>
    </lineage>
</organism>
<keyword evidence="1" id="KW-0472">Membrane</keyword>
<dbReference type="Proteomes" id="UP000617041">
    <property type="component" value="Unassembled WGS sequence"/>
</dbReference>
<reference evidence="2" key="1">
    <citation type="submission" date="2020-12" db="EMBL/GenBank/DDBJ databases">
        <title>Ramlibacter sp. nov., isolated from a freshwater alga, Cryptomonas.</title>
        <authorList>
            <person name="Kim H.M."/>
            <person name="Jeon C.O."/>
        </authorList>
    </citation>
    <scope>NUCLEOTIDE SEQUENCE</scope>
    <source>
        <strain evidence="2">CrO1</strain>
    </source>
</reference>
<dbReference type="AlphaFoldDB" id="A0A934UQD2"/>
<evidence type="ECO:0000256" key="1">
    <source>
        <dbReference type="SAM" id="Phobius"/>
    </source>
</evidence>
<evidence type="ECO:0000313" key="3">
    <source>
        <dbReference type="Proteomes" id="UP000617041"/>
    </source>
</evidence>
<proteinExistence type="predicted"/>
<protein>
    <submittedName>
        <fullName evidence="2">Uncharacterized protein</fullName>
    </submittedName>
</protein>
<gene>
    <name evidence="2" type="ORF">I8E28_02330</name>
</gene>
<accession>A0A934UQD2</accession>
<keyword evidence="1" id="KW-1133">Transmembrane helix</keyword>
<dbReference type="RefSeq" id="WP_200786238.1">
    <property type="nucleotide sequence ID" value="NZ_JAEDAO010000001.1"/>
</dbReference>
<keyword evidence="1" id="KW-0812">Transmembrane</keyword>
<name>A0A934UQD2_9BURK</name>
<evidence type="ECO:0000313" key="2">
    <source>
        <dbReference type="EMBL" id="MBK0391417.1"/>
    </source>
</evidence>